<proteinExistence type="predicted"/>
<keyword evidence="3" id="KW-1185">Reference proteome</keyword>
<feature type="transmembrane region" description="Helical" evidence="1">
    <location>
        <begin position="90"/>
        <end position="111"/>
    </location>
</feature>
<comment type="caution">
    <text evidence="2">The sequence shown here is derived from an EMBL/GenBank/DDBJ whole genome shotgun (WGS) entry which is preliminary data.</text>
</comment>
<accession>A0ABQ2E2W4</accession>
<keyword evidence="1" id="KW-1133">Transmembrane helix</keyword>
<keyword evidence="1" id="KW-0472">Membrane</keyword>
<evidence type="ECO:0000313" key="3">
    <source>
        <dbReference type="Proteomes" id="UP000660265"/>
    </source>
</evidence>
<dbReference type="RefSeq" id="WP_229700703.1">
    <property type="nucleotide sequence ID" value="NZ_BMMV01000003.1"/>
</dbReference>
<organism evidence="2 3">
    <name type="scientific">Streptomyces camponoticapitis</name>
    <dbReference type="NCBI Taxonomy" id="1616125"/>
    <lineage>
        <taxon>Bacteria</taxon>
        <taxon>Bacillati</taxon>
        <taxon>Actinomycetota</taxon>
        <taxon>Actinomycetes</taxon>
        <taxon>Kitasatosporales</taxon>
        <taxon>Streptomycetaceae</taxon>
        <taxon>Streptomyces</taxon>
    </lineage>
</organism>
<name>A0ABQ2E2W4_9ACTN</name>
<keyword evidence="1" id="KW-0812">Transmembrane</keyword>
<protein>
    <submittedName>
        <fullName evidence="2">Uncharacterized protein</fullName>
    </submittedName>
</protein>
<reference evidence="3" key="1">
    <citation type="journal article" date="2019" name="Int. J. Syst. Evol. Microbiol.">
        <title>The Global Catalogue of Microorganisms (GCM) 10K type strain sequencing project: providing services to taxonomists for standard genome sequencing and annotation.</title>
        <authorList>
            <consortium name="The Broad Institute Genomics Platform"/>
            <consortium name="The Broad Institute Genome Sequencing Center for Infectious Disease"/>
            <person name="Wu L."/>
            <person name="Ma J."/>
        </authorList>
    </citation>
    <scope>NUCLEOTIDE SEQUENCE [LARGE SCALE GENOMIC DNA]</scope>
    <source>
        <strain evidence="3">CGMCC 4.7275</strain>
    </source>
</reference>
<dbReference type="EMBL" id="BMMV01000003">
    <property type="protein sequence ID" value="GGJ83524.1"/>
    <property type="molecule type" value="Genomic_DNA"/>
</dbReference>
<feature type="transmembrane region" description="Helical" evidence="1">
    <location>
        <begin position="117"/>
        <end position="138"/>
    </location>
</feature>
<dbReference type="Proteomes" id="UP000660265">
    <property type="component" value="Unassembled WGS sequence"/>
</dbReference>
<evidence type="ECO:0000313" key="2">
    <source>
        <dbReference type="EMBL" id="GGJ83524.1"/>
    </source>
</evidence>
<sequence length="368" mass="39373">MCFSWQLEGAAVICPHCGKDARYRDRGNGMCPVCKRAFALEPRENRLRLHDVRMRKLIGKLGNGEGLRYTPTQLYYAAARNRTPAKKSTYGFTAVVLLVLGAMASWVIIGSSGFNPYVIAVTLTATGAYVVLVLVLTIRGARRAKREGRVDVPMSFGDFKTSVIDRWTAVYDKPPTGLAPEGNRMYPMVPGGRAPKLVLLCPDSTVLACLMLNGAHEKHSLALAQSVHQLARIPGDPDPSGGAGPVGIVLHDASPAGLAFASAARAALGDRVVVAGMLPRTVKDNPHAVRLRSPLAPADRDAIRAAASRLTEAEADWLSRGWWSPIASVTPAKLLAVVARAVDRAEGIADPDLGRAQQVGFLTWPTAS</sequence>
<gene>
    <name evidence="2" type="ORF">GCM10011583_14010</name>
</gene>
<evidence type="ECO:0000256" key="1">
    <source>
        <dbReference type="SAM" id="Phobius"/>
    </source>
</evidence>